<accession>A0A7X9XC91</accession>
<dbReference type="EMBL" id="JABANE010000103">
    <property type="protein sequence ID" value="NME71546.1"/>
    <property type="molecule type" value="Genomic_DNA"/>
</dbReference>
<evidence type="ECO:0000313" key="2">
    <source>
        <dbReference type="EMBL" id="NME71546.1"/>
    </source>
</evidence>
<gene>
    <name evidence="2" type="ORF">HHU12_26500</name>
</gene>
<proteinExistence type="predicted"/>
<dbReference type="Proteomes" id="UP000576082">
    <property type="component" value="Unassembled WGS sequence"/>
</dbReference>
<name>A0A7X9XC91_9BACT</name>
<protein>
    <submittedName>
        <fullName evidence="2">Uncharacterized protein</fullName>
    </submittedName>
</protein>
<dbReference type="AlphaFoldDB" id="A0A7X9XC91"/>
<reference evidence="2 3" key="1">
    <citation type="submission" date="2020-04" db="EMBL/GenBank/DDBJ databases">
        <title>Flammeovirga sp. SR4, a novel species isolated from seawater.</title>
        <authorList>
            <person name="Wang X."/>
        </authorList>
    </citation>
    <scope>NUCLEOTIDE SEQUENCE [LARGE SCALE GENOMIC DNA]</scope>
    <source>
        <strain evidence="2 3">ATCC 23126</strain>
    </source>
</reference>
<evidence type="ECO:0000313" key="3">
    <source>
        <dbReference type="Proteomes" id="UP000576082"/>
    </source>
</evidence>
<feature type="region of interest" description="Disordered" evidence="1">
    <location>
        <begin position="526"/>
        <end position="553"/>
    </location>
</feature>
<organism evidence="2 3">
    <name type="scientific">Flammeovirga aprica JL-4</name>
    <dbReference type="NCBI Taxonomy" id="694437"/>
    <lineage>
        <taxon>Bacteria</taxon>
        <taxon>Pseudomonadati</taxon>
        <taxon>Bacteroidota</taxon>
        <taxon>Cytophagia</taxon>
        <taxon>Cytophagales</taxon>
        <taxon>Flammeovirgaceae</taxon>
        <taxon>Flammeovirga</taxon>
    </lineage>
</organism>
<dbReference type="RefSeq" id="WP_169659760.1">
    <property type="nucleotide sequence ID" value="NZ_JABANE010000103.1"/>
</dbReference>
<evidence type="ECO:0000256" key="1">
    <source>
        <dbReference type="SAM" id="MobiDB-lite"/>
    </source>
</evidence>
<feature type="compositionally biased region" description="Low complexity" evidence="1">
    <location>
        <begin position="534"/>
        <end position="551"/>
    </location>
</feature>
<sequence length="791" mass="91148">MTDGSEFSVDFVLSLILKQNTNRQFVVELKNKTDVFLDLEVKDDKDNELLKLDDVSFDGNFTLLEGTFDSLAHFLAHYIFLTNAYKYYIYKQTKDRLSAIKDIANSFLDWFDLDLIFDSGIEAIPKEIRDQFWKTENAYWDLLHKPYYRNVRMGGSVNDGETTTYTQKVALPYQKVNNKEGQSTTDKLLGLKSLKEIIDWQTGGKKVERTVVPQESEATLIENNLLQFIIDLIIEGSYNILFGLESLKFLWKYDYDDLNEKIKKEPLINLMHENYQIVCETLMLLAQQLKKTNKIGKKIYGAEQWIKKKKEKITESPLVKKVEKIFTSAYSLNMNYQVGQFEDDYRMEHSEDDPEKYELKKSNRLNIEMNIPMGIYLGSDFINKVLESNALEGDNKINALKAVFNDYDWEAGEADFSQSLNEVTYKWLYKIFDDTSKLKADGLTKELKELEQLKDYTAVALTSSSNGITHLTSLIPILDLDASCRFSSEWTFENYEWKLSHSCWSLFGAAGVSTSLLAGFKKLKGNKKTKGADNKSGNKTTSKNNSNKTSSENQDQKMLVSVFDMLNSQQVSATINAGFTRNETFVTYFDGQPSYNIYKIANVYFSHQNNKDGAEEVEVIASEFYPIINDLEKSKDTPSKRKDGFSKEYYEDEVVNFNSGSEQAYALYHTKEGRNQYFTSNGWNQFVKKHIKELVVVADAFAESLRGAVEKDGDSYIWNTSSLEIGGINPEMHFGKLDQILTSKNPNPMRVIFDKNAWPVLNDIVKIKFLTKYLLLPMYHDNNKNKYELYK</sequence>
<keyword evidence="3" id="KW-1185">Reference proteome</keyword>
<comment type="caution">
    <text evidence="2">The sequence shown here is derived from an EMBL/GenBank/DDBJ whole genome shotgun (WGS) entry which is preliminary data.</text>
</comment>